<sequence>MRMAGKQVGNIRQQIDLFGKEDEALGQTPSVLSRPVQRKTLTQGLDQDLTQLEKEINRLTELVRQKTETVSRKSQELYELQYGERRQKTEEELVAEIQLLQSQVERTKEITGVSIQKYSKETDETGKNSHLEVEGSVLGNQFSVQFDVEIPEEENCVAIRNLNLLVEDSILKKLHDPLLQLSDNNALGSFFSLMEQFSRWNIYRQETFHHFTEKYPDIVSTDSDEETVLLLQNPQISESLTLCVMWSFTIDPLCRFHPDLRLKVIVHKQLLEADQENVIKEAPQMFQKMVDLYGIERGIDAMVQLMSGG</sequence>
<dbReference type="GO" id="GO:0034080">
    <property type="term" value="P:CENP-A containing chromatin assembly"/>
    <property type="evidence" value="ECO:0007669"/>
    <property type="project" value="InterPro"/>
</dbReference>
<dbReference type="PANTHER" id="PTHR28577:SF1">
    <property type="entry name" value="CENTROMERE PROTEIN P"/>
    <property type="match status" value="1"/>
</dbReference>
<name>A0A8W8M2F4_MAGGI</name>
<dbReference type="GO" id="GO:0000775">
    <property type="term" value="C:chromosome, centromeric region"/>
    <property type="evidence" value="ECO:0007669"/>
    <property type="project" value="InterPro"/>
</dbReference>
<proteinExistence type="predicted"/>
<evidence type="ECO:0000313" key="3">
    <source>
        <dbReference type="Proteomes" id="UP000005408"/>
    </source>
</evidence>
<dbReference type="Proteomes" id="UP000005408">
    <property type="component" value="Unassembled WGS sequence"/>
</dbReference>
<dbReference type="AlphaFoldDB" id="A0A8W8M2F4"/>
<reference evidence="2" key="1">
    <citation type="submission" date="2022-08" db="UniProtKB">
        <authorList>
            <consortium name="EnsemblMetazoa"/>
        </authorList>
    </citation>
    <scope>IDENTIFICATION</scope>
    <source>
        <strain evidence="2">05x7-T-G4-1.051#20</strain>
    </source>
</reference>
<keyword evidence="3" id="KW-1185">Reference proteome</keyword>
<organism evidence="2 3">
    <name type="scientific">Magallana gigas</name>
    <name type="common">Pacific oyster</name>
    <name type="synonym">Crassostrea gigas</name>
    <dbReference type="NCBI Taxonomy" id="29159"/>
    <lineage>
        <taxon>Eukaryota</taxon>
        <taxon>Metazoa</taxon>
        <taxon>Spiralia</taxon>
        <taxon>Lophotrochozoa</taxon>
        <taxon>Mollusca</taxon>
        <taxon>Bivalvia</taxon>
        <taxon>Autobranchia</taxon>
        <taxon>Pteriomorphia</taxon>
        <taxon>Ostreida</taxon>
        <taxon>Ostreoidea</taxon>
        <taxon>Ostreidae</taxon>
        <taxon>Magallana</taxon>
    </lineage>
</organism>
<dbReference type="OrthoDB" id="6070308at2759"/>
<protein>
    <recommendedName>
        <fullName evidence="4">Centromere protein P</fullName>
    </recommendedName>
</protein>
<dbReference type="EnsemblMetazoa" id="G31267.2">
    <property type="protein sequence ID" value="G31267.2:cds"/>
    <property type="gene ID" value="G31267"/>
</dbReference>
<keyword evidence="1" id="KW-0175">Coiled coil</keyword>
<evidence type="ECO:0000313" key="2">
    <source>
        <dbReference type="EnsemblMetazoa" id="G31267.2:cds"/>
    </source>
</evidence>
<dbReference type="PANTHER" id="PTHR28577">
    <property type="entry name" value="CENTROMERE PROTEIN P"/>
    <property type="match status" value="1"/>
</dbReference>
<dbReference type="Pfam" id="PF13096">
    <property type="entry name" value="CENP-P"/>
    <property type="match status" value="1"/>
</dbReference>
<dbReference type="InterPro" id="IPR027801">
    <property type="entry name" value="CENP-P"/>
</dbReference>
<dbReference type="OMA" id="TYAEWYE"/>
<accession>A0A8W8M2F4</accession>
<evidence type="ECO:0008006" key="4">
    <source>
        <dbReference type="Google" id="ProtNLM"/>
    </source>
</evidence>
<evidence type="ECO:0000256" key="1">
    <source>
        <dbReference type="SAM" id="Coils"/>
    </source>
</evidence>
<feature type="coiled-coil region" evidence="1">
    <location>
        <begin position="42"/>
        <end position="110"/>
    </location>
</feature>
<dbReference type="GO" id="GO:0005634">
    <property type="term" value="C:nucleus"/>
    <property type="evidence" value="ECO:0007669"/>
    <property type="project" value="TreeGrafter"/>
</dbReference>